<reference evidence="3 4" key="1">
    <citation type="submission" date="2015-05" db="EMBL/GenBank/DDBJ databases">
        <authorList>
            <person name="Fogelqvist Johan"/>
        </authorList>
    </citation>
    <scope>NUCLEOTIDE SEQUENCE [LARGE SCALE GENOMIC DNA]</scope>
    <source>
        <strain evidence="1">VL1</strain>
        <strain evidence="2">VL2</strain>
    </source>
</reference>
<dbReference type="EMBL" id="CVQI01037273">
    <property type="protein sequence ID" value="CRK48205.1"/>
    <property type="molecule type" value="Genomic_DNA"/>
</dbReference>
<organism evidence="1 3">
    <name type="scientific">Verticillium longisporum</name>
    <name type="common">Verticillium dahliae var. longisporum</name>
    <dbReference type="NCBI Taxonomy" id="100787"/>
    <lineage>
        <taxon>Eukaryota</taxon>
        <taxon>Fungi</taxon>
        <taxon>Dikarya</taxon>
        <taxon>Ascomycota</taxon>
        <taxon>Pezizomycotina</taxon>
        <taxon>Sordariomycetes</taxon>
        <taxon>Hypocreomycetidae</taxon>
        <taxon>Glomerellales</taxon>
        <taxon>Plectosphaerellaceae</taxon>
        <taxon>Verticillium</taxon>
    </lineage>
</organism>
<keyword evidence="3" id="KW-1185">Reference proteome</keyword>
<evidence type="ECO:0000313" key="1">
    <source>
        <dbReference type="EMBL" id="CRK09569.1"/>
    </source>
</evidence>
<name>A0A0G4KLK2_VERLO</name>
<dbReference type="AlphaFoldDB" id="A0A0G4KLK2"/>
<evidence type="ECO:0000313" key="2">
    <source>
        <dbReference type="EMBL" id="CRK48205.1"/>
    </source>
</evidence>
<gene>
    <name evidence="1" type="ORF">BN1708_002196</name>
    <name evidence="2" type="ORF">BN1723_007890</name>
</gene>
<accession>A0A0G4KLK2</accession>
<evidence type="ECO:0000313" key="4">
    <source>
        <dbReference type="Proteomes" id="UP000045706"/>
    </source>
</evidence>
<evidence type="ECO:0000313" key="3">
    <source>
        <dbReference type="Proteomes" id="UP000044602"/>
    </source>
</evidence>
<dbReference type="STRING" id="100787.A0A0G4KLK2"/>
<dbReference type="Proteomes" id="UP000045706">
    <property type="component" value="Unassembled WGS sequence"/>
</dbReference>
<proteinExistence type="predicted"/>
<dbReference type="EMBL" id="CVQH01002224">
    <property type="protein sequence ID" value="CRK09569.1"/>
    <property type="molecule type" value="Genomic_DNA"/>
</dbReference>
<protein>
    <submittedName>
        <fullName evidence="1">Uncharacterized protein</fullName>
    </submittedName>
</protein>
<sequence length="274" mass="30143">MSIAPPVIAPVLSMGTQVAPIKFAAAAAIAFSTIITVKHILQVYTRISAAPRRSITEVDVNPASFLQSVTVTQHVNPDGQPALHDCRHMDVSIPEHARDLTDQVLLAAFVRGFFGGKVFAPERAVLKIAKLDLLNYPNLKRNTSISPVWHVNQLAGDELPPVTTILFGAFQISDSQILRPGDMSTHPVESESSVDFVFGSSQGNFCGTHQFSILRTKGHPERARVRYAHVSCNPNGGKLPMPDFMAPLHNLYAMLLFREAVGEVKRRLEFQDQR</sequence>
<dbReference type="Proteomes" id="UP000044602">
    <property type="component" value="Unassembled WGS sequence"/>
</dbReference>